<protein>
    <recommendedName>
        <fullName evidence="5">CNH domain-containing protein</fullName>
    </recommendedName>
</protein>
<dbReference type="Pfam" id="PF00780">
    <property type="entry name" value="CNH"/>
    <property type="match status" value="1"/>
</dbReference>
<dbReference type="InterPro" id="IPR001180">
    <property type="entry name" value="CNH_dom"/>
</dbReference>
<dbReference type="GO" id="GO:0015031">
    <property type="term" value="P:protein transport"/>
    <property type="evidence" value="ECO:0007669"/>
    <property type="project" value="UniProtKB-KW"/>
</dbReference>
<dbReference type="OrthoDB" id="5325112at2759"/>
<reference evidence="6 7" key="1">
    <citation type="submission" date="2014-04" db="EMBL/GenBank/DDBJ databases">
        <authorList>
            <consortium name="DOE Joint Genome Institute"/>
            <person name="Kuo A."/>
            <person name="Kohler A."/>
            <person name="Nagy L.G."/>
            <person name="Floudas D."/>
            <person name="Copeland A."/>
            <person name="Barry K.W."/>
            <person name="Cichocki N."/>
            <person name="Veneault-Fourrey C."/>
            <person name="LaButti K."/>
            <person name="Lindquist E.A."/>
            <person name="Lipzen A."/>
            <person name="Lundell T."/>
            <person name="Morin E."/>
            <person name="Murat C."/>
            <person name="Sun H."/>
            <person name="Tunlid A."/>
            <person name="Henrissat B."/>
            <person name="Grigoriev I.V."/>
            <person name="Hibbett D.S."/>
            <person name="Martin F."/>
            <person name="Nordberg H.P."/>
            <person name="Cantor M.N."/>
            <person name="Hua S.X."/>
        </authorList>
    </citation>
    <scope>NUCLEOTIDE SEQUENCE [LARGE SCALE GENOMIC DNA]</scope>
    <source>
        <strain evidence="6 7">Foug A</strain>
    </source>
</reference>
<organism evidence="6 7">
    <name type="scientific">Scleroderma citrinum Foug A</name>
    <dbReference type="NCBI Taxonomy" id="1036808"/>
    <lineage>
        <taxon>Eukaryota</taxon>
        <taxon>Fungi</taxon>
        <taxon>Dikarya</taxon>
        <taxon>Basidiomycota</taxon>
        <taxon>Agaricomycotina</taxon>
        <taxon>Agaricomycetes</taxon>
        <taxon>Agaricomycetidae</taxon>
        <taxon>Boletales</taxon>
        <taxon>Sclerodermatineae</taxon>
        <taxon>Sclerodermataceae</taxon>
        <taxon>Scleroderma</taxon>
    </lineage>
</organism>
<dbReference type="PANTHER" id="PTHR12894">
    <property type="entry name" value="CNH DOMAIN CONTAINING"/>
    <property type="match status" value="1"/>
</dbReference>
<dbReference type="STRING" id="1036808.A0A0C3AAG8"/>
<dbReference type="EMBL" id="KN822004">
    <property type="protein sequence ID" value="KIM70763.1"/>
    <property type="molecule type" value="Genomic_DNA"/>
</dbReference>
<evidence type="ECO:0000313" key="6">
    <source>
        <dbReference type="EMBL" id="KIM70763.1"/>
    </source>
</evidence>
<comment type="subcellular location">
    <subcellularLocation>
        <location evidence="1">Cytoplasm</location>
    </subcellularLocation>
</comment>
<dbReference type="GO" id="GO:0034058">
    <property type="term" value="P:endosomal vesicle fusion"/>
    <property type="evidence" value="ECO:0007669"/>
    <property type="project" value="TreeGrafter"/>
</dbReference>
<dbReference type="InParanoid" id="A0A0C3AAG8"/>
<keyword evidence="7" id="KW-1185">Reference proteome</keyword>
<evidence type="ECO:0000256" key="1">
    <source>
        <dbReference type="ARBA" id="ARBA00004496"/>
    </source>
</evidence>
<accession>A0A0C3AAG8</accession>
<dbReference type="Proteomes" id="UP000053989">
    <property type="component" value="Unassembled WGS sequence"/>
</dbReference>
<evidence type="ECO:0000313" key="7">
    <source>
        <dbReference type="Proteomes" id="UP000053989"/>
    </source>
</evidence>
<dbReference type="GO" id="GO:0005737">
    <property type="term" value="C:cytoplasm"/>
    <property type="evidence" value="ECO:0007669"/>
    <property type="project" value="UniProtKB-SubCell"/>
</dbReference>
<evidence type="ECO:0000256" key="4">
    <source>
        <dbReference type="ARBA" id="ARBA00022927"/>
    </source>
</evidence>
<dbReference type="AlphaFoldDB" id="A0A0C3AAG8"/>
<dbReference type="GO" id="GO:0016020">
    <property type="term" value="C:membrane"/>
    <property type="evidence" value="ECO:0007669"/>
    <property type="project" value="TreeGrafter"/>
</dbReference>
<evidence type="ECO:0000259" key="5">
    <source>
        <dbReference type="PROSITE" id="PS50219"/>
    </source>
</evidence>
<dbReference type="PANTHER" id="PTHR12894:SF27">
    <property type="entry name" value="TRANSFORMING GROWTH FACTOR-BETA RECEPTOR-ASSOCIATED PROTEIN 1"/>
    <property type="match status" value="1"/>
</dbReference>
<dbReference type="PROSITE" id="PS50219">
    <property type="entry name" value="CNH"/>
    <property type="match status" value="1"/>
</dbReference>
<gene>
    <name evidence="6" type="ORF">SCLCIDRAFT_100474</name>
</gene>
<dbReference type="InterPro" id="IPR032914">
    <property type="entry name" value="Vam6/VPS39/TRAP1"/>
</dbReference>
<evidence type="ECO:0000256" key="2">
    <source>
        <dbReference type="ARBA" id="ARBA00022448"/>
    </source>
</evidence>
<dbReference type="GO" id="GO:0006914">
    <property type="term" value="P:autophagy"/>
    <property type="evidence" value="ECO:0007669"/>
    <property type="project" value="TreeGrafter"/>
</dbReference>
<name>A0A0C3AAG8_9AGAM</name>
<keyword evidence="3" id="KW-0963">Cytoplasm</keyword>
<evidence type="ECO:0000256" key="3">
    <source>
        <dbReference type="ARBA" id="ARBA00022490"/>
    </source>
</evidence>
<feature type="domain" description="CNH" evidence="5">
    <location>
        <begin position="19"/>
        <end position="323"/>
    </location>
</feature>
<dbReference type="HOGENOM" id="CLU_063262_0_0_1"/>
<proteinExistence type="predicted"/>
<sequence length="360" mass="39818">MSLAQQPYILQPVLPAVDSGEISCAQALGSEIYVGCTNGSLLRYTIHVGPDQQESYSLSSRQSLPNSKPIDELVLIPYLARVLILSDRQIHFYSIPSLDPIPNVKPIRNVNMFTVDQQHLLRPLPSSHDPHIRLQPVDFCVIKRISISLFSLSEERLQFHKASGFLSTAPEFMKLATQQDIPFQPGTRLARQTGHYLCIADAENYNVVDMQNSQMISLLPVSQAIDSVVPVKPFILVVSENEFLILSWTGTSTIGIFITGEGDPVRGTLTFPSHPLSICLDHPNVTALLANGSIEVHEIETQSIVQVIPPPPENEPEQGRRVGIVSSVGGYVVPSQEYGNKLRKMKVRLRRGPDPVDFDA</sequence>
<keyword evidence="2" id="KW-0813">Transport</keyword>
<keyword evidence="4" id="KW-0653">Protein transport</keyword>
<reference evidence="7" key="2">
    <citation type="submission" date="2015-01" db="EMBL/GenBank/DDBJ databases">
        <title>Evolutionary Origins and Diversification of the Mycorrhizal Mutualists.</title>
        <authorList>
            <consortium name="DOE Joint Genome Institute"/>
            <consortium name="Mycorrhizal Genomics Consortium"/>
            <person name="Kohler A."/>
            <person name="Kuo A."/>
            <person name="Nagy L.G."/>
            <person name="Floudas D."/>
            <person name="Copeland A."/>
            <person name="Barry K.W."/>
            <person name="Cichocki N."/>
            <person name="Veneault-Fourrey C."/>
            <person name="LaButti K."/>
            <person name="Lindquist E.A."/>
            <person name="Lipzen A."/>
            <person name="Lundell T."/>
            <person name="Morin E."/>
            <person name="Murat C."/>
            <person name="Riley R."/>
            <person name="Ohm R."/>
            <person name="Sun H."/>
            <person name="Tunlid A."/>
            <person name="Henrissat B."/>
            <person name="Grigoriev I.V."/>
            <person name="Hibbett D.S."/>
            <person name="Martin F."/>
        </authorList>
    </citation>
    <scope>NUCLEOTIDE SEQUENCE [LARGE SCALE GENOMIC DNA]</scope>
    <source>
        <strain evidence="7">Foug A</strain>
    </source>
</reference>